<keyword evidence="3 6" id="KW-0812">Transmembrane</keyword>
<gene>
    <name evidence="7" type="ORF">LDJ79_21450</name>
</gene>
<comment type="subcellular location">
    <subcellularLocation>
        <location evidence="1">Cell membrane</location>
        <topology evidence="1">Multi-pass membrane protein</topology>
    </subcellularLocation>
</comment>
<name>A0ABS7YUX4_9VIBR</name>
<dbReference type="Proteomes" id="UP001199044">
    <property type="component" value="Unassembled WGS sequence"/>
</dbReference>
<reference evidence="8" key="1">
    <citation type="submission" date="2023-07" db="EMBL/GenBank/DDBJ databases">
        <title>Molecular identification of indigenous halophilic bacteria isolated from red sea cost, biodegradation of synthetic dyes and assessment of degraded metabolite toxicity.</title>
        <authorList>
            <person name="Chaieb K."/>
            <person name="Altayb H.N."/>
        </authorList>
    </citation>
    <scope>NUCLEOTIDE SEQUENCE [LARGE SCALE GENOMIC DNA]</scope>
    <source>
        <strain evidence="8">K20</strain>
    </source>
</reference>
<dbReference type="InterPro" id="IPR001123">
    <property type="entry name" value="LeuE-type"/>
</dbReference>
<dbReference type="RefSeq" id="WP_225252030.1">
    <property type="nucleotide sequence ID" value="NZ_JAIWIU010000192.1"/>
</dbReference>
<keyword evidence="5 6" id="KW-0472">Membrane</keyword>
<accession>A0ABS7YUX4</accession>
<feature type="transmembrane region" description="Helical" evidence="6">
    <location>
        <begin position="6"/>
        <end position="29"/>
    </location>
</feature>
<sequence length="209" mass="22406">MIDYTILPMYLVAVLALLLVPGPDMLLILSASLSFGRRVGIFASLGNATSGLILTCLAAIGVSAVVAVSPLALELLHAIGGLYLLKMGWDCYHADVGDAPTVTEPKGLASQFYRRAMLSNLLNPKALLFFVMFLPQFVSAHISSSSAQQMFALGIILNVLGLSFNLLLVALVGSLGKGLLHNTTFRRYQYKVMGAVFFTLAIWLLSGLL</sequence>
<comment type="caution">
    <text evidence="7">The sequence shown here is derived from an EMBL/GenBank/DDBJ whole genome shotgun (WGS) entry which is preliminary data.</text>
</comment>
<evidence type="ECO:0000313" key="7">
    <source>
        <dbReference type="EMBL" id="MCA2018696.1"/>
    </source>
</evidence>
<dbReference type="PIRSF" id="PIRSF006324">
    <property type="entry name" value="LeuE"/>
    <property type="match status" value="1"/>
</dbReference>
<feature type="transmembrane region" description="Helical" evidence="6">
    <location>
        <begin position="66"/>
        <end position="85"/>
    </location>
</feature>
<dbReference type="PANTHER" id="PTHR30086">
    <property type="entry name" value="ARGININE EXPORTER PROTEIN ARGO"/>
    <property type="match status" value="1"/>
</dbReference>
<organism evidence="7 8">
    <name type="scientific">Vibrio tritonius</name>
    <dbReference type="NCBI Taxonomy" id="1435069"/>
    <lineage>
        <taxon>Bacteria</taxon>
        <taxon>Pseudomonadati</taxon>
        <taxon>Pseudomonadota</taxon>
        <taxon>Gammaproteobacteria</taxon>
        <taxon>Vibrionales</taxon>
        <taxon>Vibrionaceae</taxon>
        <taxon>Vibrio</taxon>
    </lineage>
</organism>
<dbReference type="PANTHER" id="PTHR30086:SF17">
    <property type="entry name" value="LYSE FAMILY TRANSLOCATOR"/>
    <property type="match status" value="1"/>
</dbReference>
<keyword evidence="4 6" id="KW-1133">Transmembrane helix</keyword>
<evidence type="ECO:0000256" key="4">
    <source>
        <dbReference type="ARBA" id="ARBA00022989"/>
    </source>
</evidence>
<evidence type="ECO:0000313" key="8">
    <source>
        <dbReference type="Proteomes" id="UP001199044"/>
    </source>
</evidence>
<dbReference type="Pfam" id="PF01810">
    <property type="entry name" value="LysE"/>
    <property type="match status" value="1"/>
</dbReference>
<evidence type="ECO:0000256" key="5">
    <source>
        <dbReference type="ARBA" id="ARBA00023136"/>
    </source>
</evidence>
<keyword evidence="8" id="KW-1185">Reference proteome</keyword>
<feature type="transmembrane region" description="Helical" evidence="6">
    <location>
        <begin position="126"/>
        <end position="144"/>
    </location>
</feature>
<protein>
    <submittedName>
        <fullName evidence="7">LysE family translocator</fullName>
    </submittedName>
</protein>
<dbReference type="EMBL" id="JAIWIU010000192">
    <property type="protein sequence ID" value="MCA2018696.1"/>
    <property type="molecule type" value="Genomic_DNA"/>
</dbReference>
<feature type="transmembrane region" description="Helical" evidence="6">
    <location>
        <begin position="150"/>
        <end position="176"/>
    </location>
</feature>
<evidence type="ECO:0000256" key="6">
    <source>
        <dbReference type="SAM" id="Phobius"/>
    </source>
</evidence>
<evidence type="ECO:0000256" key="2">
    <source>
        <dbReference type="ARBA" id="ARBA00022475"/>
    </source>
</evidence>
<feature type="transmembrane region" description="Helical" evidence="6">
    <location>
        <begin position="188"/>
        <end position="206"/>
    </location>
</feature>
<evidence type="ECO:0000256" key="3">
    <source>
        <dbReference type="ARBA" id="ARBA00022692"/>
    </source>
</evidence>
<evidence type="ECO:0000256" key="1">
    <source>
        <dbReference type="ARBA" id="ARBA00004651"/>
    </source>
</evidence>
<keyword evidence="2" id="KW-1003">Cell membrane</keyword>
<feature type="transmembrane region" description="Helical" evidence="6">
    <location>
        <begin position="41"/>
        <end position="60"/>
    </location>
</feature>
<proteinExistence type="predicted"/>